<dbReference type="Gene3D" id="3.90.220.20">
    <property type="entry name" value="DNA methylase specificity domains"/>
    <property type="match status" value="1"/>
</dbReference>
<name>A0A0G1MHD4_9BACT</name>
<dbReference type="SUPFAM" id="SSF116734">
    <property type="entry name" value="DNA methylase specificity domain"/>
    <property type="match status" value="1"/>
</dbReference>
<sequence>MRYIDTPQKINIFEILGNKASFSPHNYKKVIFGGKKSKTVRDFLSSDLINGEEVGSDAYIRKSYKYFIRNKALQQDSFLLNLSSDSIIPILPSKFVDLKLKEGDLIISKDSNIGETIILDKDYPDHMLSGGLYKLPVEINKYYLFAFLKHNFFRTQLNFLVSKGATILHAKKLFLDCLIPIPDQKNSDQVITYLETIVRLAINKEKKIKENETRIFTIIQKEISSNQVKKDFRYQFPDLQQILLTSRIDAGFYCEDYIKKQFSIKNYADGAGTIEDWNFEIGRGQNLQVSAIGVIQENFPLYWRETLYFQQKVRSVSV</sequence>
<evidence type="ECO:0000313" key="4">
    <source>
        <dbReference type="Proteomes" id="UP000033999"/>
    </source>
</evidence>
<gene>
    <name evidence="3" type="ORF">UX10_C0008G0002</name>
</gene>
<dbReference type="InterPro" id="IPR044946">
    <property type="entry name" value="Restrct_endonuc_typeI_TRD_sf"/>
</dbReference>
<dbReference type="GO" id="GO:0009307">
    <property type="term" value="P:DNA restriction-modification system"/>
    <property type="evidence" value="ECO:0007669"/>
    <property type="project" value="UniProtKB-KW"/>
</dbReference>
<evidence type="ECO:0000256" key="2">
    <source>
        <dbReference type="ARBA" id="ARBA00023125"/>
    </source>
</evidence>
<reference evidence="3 4" key="1">
    <citation type="journal article" date="2015" name="Nature">
        <title>rRNA introns, odd ribosomes, and small enigmatic genomes across a large radiation of phyla.</title>
        <authorList>
            <person name="Brown C.T."/>
            <person name="Hug L.A."/>
            <person name="Thomas B.C."/>
            <person name="Sharon I."/>
            <person name="Castelle C.J."/>
            <person name="Singh A."/>
            <person name="Wilkins M.J."/>
            <person name="Williams K.H."/>
            <person name="Banfield J.F."/>
        </authorList>
    </citation>
    <scope>NUCLEOTIDE SEQUENCE [LARGE SCALE GENOMIC DNA]</scope>
</reference>
<evidence type="ECO:0000256" key="1">
    <source>
        <dbReference type="ARBA" id="ARBA00022747"/>
    </source>
</evidence>
<keyword evidence="1" id="KW-0680">Restriction system</keyword>
<dbReference type="EMBL" id="LCKX01000008">
    <property type="protein sequence ID" value="KKU07599.1"/>
    <property type="molecule type" value="Genomic_DNA"/>
</dbReference>
<keyword evidence="2" id="KW-0238">DNA-binding</keyword>
<dbReference type="Proteomes" id="UP000033999">
    <property type="component" value="Unassembled WGS sequence"/>
</dbReference>
<dbReference type="AlphaFoldDB" id="A0A0G1MHD4"/>
<comment type="caution">
    <text evidence="3">The sequence shown here is derived from an EMBL/GenBank/DDBJ whole genome shotgun (WGS) entry which is preliminary data.</text>
</comment>
<dbReference type="GO" id="GO:0003677">
    <property type="term" value="F:DNA binding"/>
    <property type="evidence" value="ECO:0007669"/>
    <property type="project" value="UniProtKB-KW"/>
</dbReference>
<evidence type="ECO:0000313" key="3">
    <source>
        <dbReference type="EMBL" id="KKU07599.1"/>
    </source>
</evidence>
<organism evidence="3 4">
    <name type="scientific">Candidatus Magasanikbacteria bacterium GW2011_GWA2_45_39</name>
    <dbReference type="NCBI Taxonomy" id="1619041"/>
    <lineage>
        <taxon>Bacteria</taxon>
        <taxon>Candidatus Magasanikiibacteriota</taxon>
    </lineage>
</organism>
<accession>A0A0G1MHD4</accession>
<protein>
    <submittedName>
        <fullName evidence="3">Uncharacterized protein</fullName>
    </submittedName>
</protein>
<proteinExistence type="predicted"/>